<organism evidence="1">
    <name type="scientific">Strongyloides stercoralis</name>
    <name type="common">Threadworm</name>
    <dbReference type="NCBI Taxonomy" id="6248"/>
    <lineage>
        <taxon>Eukaryota</taxon>
        <taxon>Metazoa</taxon>
        <taxon>Ecdysozoa</taxon>
        <taxon>Nematoda</taxon>
        <taxon>Chromadorea</taxon>
        <taxon>Rhabditida</taxon>
        <taxon>Tylenchina</taxon>
        <taxon>Panagrolaimomorpha</taxon>
        <taxon>Strongyloidoidea</taxon>
        <taxon>Strongyloididae</taxon>
        <taxon>Strongyloides</taxon>
    </lineage>
</organism>
<proteinExistence type="predicted"/>
<dbReference type="WBParaSite" id="SSTP_0000867700.1">
    <property type="protein sequence ID" value="SSTP_0000867700.1"/>
    <property type="gene ID" value="SSTP_0000867700"/>
</dbReference>
<dbReference type="AlphaFoldDB" id="A0A0K0EGR6"/>
<evidence type="ECO:0000313" key="1">
    <source>
        <dbReference type="WBParaSite" id="SSTP_0000867700.1"/>
    </source>
</evidence>
<name>A0A0K0EGR6_STRER</name>
<reference evidence="1" key="1">
    <citation type="submission" date="2015-08" db="UniProtKB">
        <authorList>
            <consortium name="WormBaseParasite"/>
        </authorList>
    </citation>
    <scope>IDENTIFICATION</scope>
</reference>
<dbReference type="SUPFAM" id="SSF50630">
    <property type="entry name" value="Acid proteases"/>
    <property type="match status" value="1"/>
</dbReference>
<accession>A0A0K0EGR6</accession>
<dbReference type="Pfam" id="PF13975">
    <property type="entry name" value="gag-asp_proteas"/>
    <property type="match status" value="1"/>
</dbReference>
<sequence length="81" mass="9148">MKTEVEQLDMRISVKISSNKDGEYKKVRVYVDTGAQISLIKENYAKRLNLKLMAPTNKKIVTLGKSEIILTASTKIYIKTG</sequence>
<dbReference type="Gene3D" id="2.40.70.10">
    <property type="entry name" value="Acid Proteases"/>
    <property type="match status" value="1"/>
</dbReference>
<protein>
    <submittedName>
        <fullName evidence="1">Peptidase A2 domain-containing protein</fullName>
    </submittedName>
</protein>
<dbReference type="InterPro" id="IPR021109">
    <property type="entry name" value="Peptidase_aspartic_dom_sf"/>
</dbReference>